<gene>
    <name evidence="5" type="ORF">HY29_07065</name>
</gene>
<comment type="caution">
    <text evidence="5">The sequence shown here is derived from an EMBL/GenBank/DDBJ whole genome shotgun (WGS) entry which is preliminary data.</text>
</comment>
<reference evidence="5 6" key="1">
    <citation type="journal article" date="2014" name="Antonie Van Leeuwenhoek">
        <title>Hyphomonas beringensis sp. nov. and Hyphomonas chukchiensis sp. nov., isolated from surface seawater of the Bering Sea and Chukchi Sea.</title>
        <authorList>
            <person name="Li C."/>
            <person name="Lai Q."/>
            <person name="Li G."/>
            <person name="Dong C."/>
            <person name="Wang J."/>
            <person name="Liao Y."/>
            <person name="Shao Z."/>
        </authorList>
    </citation>
    <scope>NUCLEOTIDE SEQUENCE [LARGE SCALE GENOMIC DNA]</scope>
    <source>
        <strain evidence="5 6">25B14_1</strain>
    </source>
</reference>
<dbReference type="EC" id="3.1.1.-" evidence="3"/>
<dbReference type="InterPro" id="IPR019826">
    <property type="entry name" value="Carboxylesterase_B_AS"/>
</dbReference>
<feature type="chain" id="PRO_5005102989" description="Carboxylic ester hydrolase" evidence="3">
    <location>
        <begin position="20"/>
        <end position="603"/>
    </location>
</feature>
<evidence type="ECO:0000256" key="2">
    <source>
        <dbReference type="ARBA" id="ARBA00022801"/>
    </source>
</evidence>
<feature type="domain" description="Carboxylesterase type B" evidence="4">
    <location>
        <begin position="425"/>
        <end position="527"/>
    </location>
</feature>
<evidence type="ECO:0000259" key="4">
    <source>
        <dbReference type="Pfam" id="PF00135"/>
    </source>
</evidence>
<feature type="domain" description="Carboxylesterase type B" evidence="4">
    <location>
        <begin position="36"/>
        <end position="377"/>
    </location>
</feature>
<dbReference type="RefSeq" id="WP_034799739.1">
    <property type="nucleotide sequence ID" value="NZ_AWFF01000109.1"/>
</dbReference>
<dbReference type="PROSITE" id="PS51257">
    <property type="entry name" value="PROKAR_LIPOPROTEIN"/>
    <property type="match status" value="1"/>
</dbReference>
<dbReference type="OrthoDB" id="9775851at2"/>
<dbReference type="InterPro" id="IPR050309">
    <property type="entry name" value="Type-B_Carboxylest/Lipase"/>
</dbReference>
<dbReference type="SUPFAM" id="SSF53474">
    <property type="entry name" value="alpha/beta-Hydrolases"/>
    <property type="match status" value="1"/>
</dbReference>
<dbReference type="PATRIC" id="fig|1280946.3.peg.3512"/>
<keyword evidence="6" id="KW-1185">Reference proteome</keyword>
<accession>A0A062TWW8</accession>
<dbReference type="STRING" id="1280946.HY29_07065"/>
<keyword evidence="2 3" id="KW-0378">Hydrolase</keyword>
<protein>
    <recommendedName>
        <fullName evidence="3">Carboxylic ester hydrolase</fullName>
        <ecNumber evidence="3">3.1.1.-</ecNumber>
    </recommendedName>
</protein>
<dbReference type="GO" id="GO:0016787">
    <property type="term" value="F:hydrolase activity"/>
    <property type="evidence" value="ECO:0007669"/>
    <property type="project" value="UniProtKB-KW"/>
</dbReference>
<evidence type="ECO:0000256" key="3">
    <source>
        <dbReference type="RuleBase" id="RU361235"/>
    </source>
</evidence>
<dbReference type="PANTHER" id="PTHR11559">
    <property type="entry name" value="CARBOXYLESTERASE"/>
    <property type="match status" value="1"/>
</dbReference>
<dbReference type="InterPro" id="IPR002018">
    <property type="entry name" value="CarbesteraseB"/>
</dbReference>
<proteinExistence type="inferred from homology"/>
<evidence type="ECO:0000313" key="5">
    <source>
        <dbReference type="EMBL" id="KCZ50517.1"/>
    </source>
</evidence>
<dbReference type="Pfam" id="PF00135">
    <property type="entry name" value="COesterase"/>
    <property type="match status" value="2"/>
</dbReference>
<organism evidence="5 6">
    <name type="scientific">Hyphomonas beringensis</name>
    <dbReference type="NCBI Taxonomy" id="1280946"/>
    <lineage>
        <taxon>Bacteria</taxon>
        <taxon>Pseudomonadati</taxon>
        <taxon>Pseudomonadota</taxon>
        <taxon>Alphaproteobacteria</taxon>
        <taxon>Hyphomonadales</taxon>
        <taxon>Hyphomonadaceae</taxon>
        <taxon>Hyphomonas</taxon>
    </lineage>
</organism>
<feature type="signal peptide" evidence="3">
    <location>
        <begin position="1"/>
        <end position="19"/>
    </location>
</feature>
<dbReference type="Proteomes" id="UP000027037">
    <property type="component" value="Unassembled WGS sequence"/>
</dbReference>
<dbReference type="EMBL" id="AWFF01000109">
    <property type="protein sequence ID" value="KCZ50517.1"/>
    <property type="molecule type" value="Genomic_DNA"/>
</dbReference>
<dbReference type="InterPro" id="IPR029058">
    <property type="entry name" value="AB_hydrolase_fold"/>
</dbReference>
<dbReference type="Gene3D" id="3.40.50.1820">
    <property type="entry name" value="alpha/beta hydrolase"/>
    <property type="match status" value="1"/>
</dbReference>
<dbReference type="PROSITE" id="PS00122">
    <property type="entry name" value="CARBOXYLESTERASE_B_1"/>
    <property type="match status" value="1"/>
</dbReference>
<evidence type="ECO:0000313" key="6">
    <source>
        <dbReference type="Proteomes" id="UP000027037"/>
    </source>
</evidence>
<sequence length="603" mass="65331">MASNLKWMVLAGLFLGAAACSSGRPDYAIPELSDETRLSIAQGSLIGTKNEETGARAWYGIPFAAPPVDDLRWRAPRAPSAWDGILEANNKYSACLQYNERPILPGKKGDLVGSEDCLYLTVWAPGKTPAEPLPVMVWVHGGANTTGYAGFDDFGRLAEQNDVIVVALNYRLGPMGWFANEAIRESALEPLDKSMNFALLDIIRGLDWVGENVEAFGGDPDLITLFGESAGGFNTAALMMSPLAEGKFHRAIVQSAGFNVFSMQEAETGPKDPSHRRGTSSAEAIEQLKTTGALPADLLPSDPDFAKRIRALPAQTVFEAYRTIHQANALGGEIGPIDNTADGILIPEAFAEPGNEERILATDVPLIIGTNRDEALVAGLGSELFTTKSLGLIPKPRDKDAYAAHGGYPSRLWQVLGVQEPAKARSSALDSPVFTYRFDWDEEGSHYFTDISTLVGAVHGLEVSFLSGEFSVPDADDKLFFKDATKASRTRLSSEMMSYWAEFARAGHPGSGTQEDLPEWQAYGDETSAGESLIFDTPADGGVRLLRLEDDVESLLDELRIDPRLSTDEQRCATADLMIEIAKSQGVALDPFQKTKNTFCKKP</sequence>
<name>A0A062TWW8_9PROT</name>
<keyword evidence="3" id="KW-0732">Signal</keyword>
<dbReference type="ESTHER" id="9rhob-a0a062tww8">
    <property type="family name" value="Carb_B_Bacteria"/>
</dbReference>
<dbReference type="eggNOG" id="COG2272">
    <property type="taxonomic scope" value="Bacteria"/>
</dbReference>
<comment type="similarity">
    <text evidence="1 3">Belongs to the type-B carboxylesterase/lipase family.</text>
</comment>
<evidence type="ECO:0000256" key="1">
    <source>
        <dbReference type="ARBA" id="ARBA00005964"/>
    </source>
</evidence>
<dbReference type="AlphaFoldDB" id="A0A062TWW8"/>